<keyword evidence="1" id="KW-1133">Transmembrane helix</keyword>
<feature type="transmembrane region" description="Helical" evidence="1">
    <location>
        <begin position="113"/>
        <end position="134"/>
    </location>
</feature>
<organism evidence="2 3">
    <name type="scientific">Reyranella soli</name>
    <dbReference type="NCBI Taxonomy" id="1230389"/>
    <lineage>
        <taxon>Bacteria</taxon>
        <taxon>Pseudomonadati</taxon>
        <taxon>Pseudomonadota</taxon>
        <taxon>Alphaproteobacteria</taxon>
        <taxon>Hyphomicrobiales</taxon>
        <taxon>Reyranellaceae</taxon>
        <taxon>Reyranella</taxon>
    </lineage>
</organism>
<keyword evidence="3" id="KW-1185">Reference proteome</keyword>
<proteinExistence type="predicted"/>
<name>A0A512NLL9_9HYPH</name>
<keyword evidence="1" id="KW-0812">Transmembrane</keyword>
<feature type="transmembrane region" description="Helical" evidence="1">
    <location>
        <begin position="27"/>
        <end position="46"/>
    </location>
</feature>
<protein>
    <submittedName>
        <fullName evidence="2">Uncharacterized protein</fullName>
    </submittedName>
</protein>
<gene>
    <name evidence="2" type="ORF">RSO01_70030</name>
</gene>
<dbReference type="RefSeq" id="WP_147155216.1">
    <property type="nucleotide sequence ID" value="NZ_BKAJ01000141.1"/>
</dbReference>
<evidence type="ECO:0000313" key="2">
    <source>
        <dbReference type="EMBL" id="GEP59837.1"/>
    </source>
</evidence>
<evidence type="ECO:0000256" key="1">
    <source>
        <dbReference type="SAM" id="Phobius"/>
    </source>
</evidence>
<comment type="caution">
    <text evidence="2">The sequence shown here is derived from an EMBL/GenBank/DDBJ whole genome shotgun (WGS) entry which is preliminary data.</text>
</comment>
<keyword evidence="1" id="KW-0472">Membrane</keyword>
<dbReference type="OrthoDB" id="9835707at2"/>
<dbReference type="AlphaFoldDB" id="A0A512NLL9"/>
<sequence length="161" mass="17958">MPEYLDEYLQHMAQYLQRVPDYLPENWIIIGALLGILLLAFLSWVVSRSRLIRLREAATYVIGETDRRVGLWLQLHPELAAEPGSLGRQGPLGTSDLVVVVEESGSKELNSRLVTVTQVMVSVAILGAALYVIFFEQYASSDTTWAYGIVGTVVGYWLKGK</sequence>
<evidence type="ECO:0000313" key="3">
    <source>
        <dbReference type="Proteomes" id="UP000321058"/>
    </source>
</evidence>
<accession>A0A512NLL9</accession>
<dbReference type="EMBL" id="BKAJ01000141">
    <property type="protein sequence ID" value="GEP59837.1"/>
    <property type="molecule type" value="Genomic_DNA"/>
</dbReference>
<dbReference type="Proteomes" id="UP000321058">
    <property type="component" value="Unassembled WGS sequence"/>
</dbReference>
<reference evidence="2 3" key="1">
    <citation type="submission" date="2019-07" db="EMBL/GenBank/DDBJ databases">
        <title>Whole genome shotgun sequence of Reyranella soli NBRC 108950.</title>
        <authorList>
            <person name="Hosoyama A."/>
            <person name="Uohara A."/>
            <person name="Ohji S."/>
            <person name="Ichikawa N."/>
        </authorList>
    </citation>
    <scope>NUCLEOTIDE SEQUENCE [LARGE SCALE GENOMIC DNA]</scope>
    <source>
        <strain evidence="2 3">NBRC 108950</strain>
    </source>
</reference>